<keyword evidence="1" id="KW-0472">Membrane</keyword>
<feature type="transmembrane region" description="Helical" evidence="1">
    <location>
        <begin position="57"/>
        <end position="75"/>
    </location>
</feature>
<comment type="caution">
    <text evidence="2">The sequence shown here is derived from an EMBL/GenBank/DDBJ whole genome shotgun (WGS) entry which is preliminary data.</text>
</comment>
<dbReference type="PANTHER" id="PTHR36784">
    <property type="entry name" value="HISTONE-LYSINE N-METHYLTRANSFERASE"/>
    <property type="match status" value="1"/>
</dbReference>
<evidence type="ECO:0000256" key="1">
    <source>
        <dbReference type="SAM" id="Phobius"/>
    </source>
</evidence>
<keyword evidence="1" id="KW-1133">Transmembrane helix</keyword>
<reference evidence="2 3" key="1">
    <citation type="submission" date="2021-09" db="EMBL/GenBank/DDBJ databases">
        <title>Genomic insights and catalytic innovation underlie evolution of tropane alkaloids biosynthesis.</title>
        <authorList>
            <person name="Wang Y.-J."/>
            <person name="Tian T."/>
            <person name="Huang J.-P."/>
            <person name="Huang S.-X."/>
        </authorList>
    </citation>
    <scope>NUCLEOTIDE SEQUENCE [LARGE SCALE GENOMIC DNA]</scope>
    <source>
        <strain evidence="2">KIB-2018</strain>
        <tissue evidence="2">Leaf</tissue>
    </source>
</reference>
<organism evidence="2 3">
    <name type="scientific">Erythroxylum novogranatense</name>
    <dbReference type="NCBI Taxonomy" id="1862640"/>
    <lineage>
        <taxon>Eukaryota</taxon>
        <taxon>Viridiplantae</taxon>
        <taxon>Streptophyta</taxon>
        <taxon>Embryophyta</taxon>
        <taxon>Tracheophyta</taxon>
        <taxon>Spermatophyta</taxon>
        <taxon>Magnoliopsida</taxon>
        <taxon>eudicotyledons</taxon>
        <taxon>Gunneridae</taxon>
        <taxon>Pentapetalae</taxon>
        <taxon>rosids</taxon>
        <taxon>fabids</taxon>
        <taxon>Malpighiales</taxon>
        <taxon>Erythroxylaceae</taxon>
        <taxon>Erythroxylum</taxon>
    </lineage>
</organism>
<dbReference type="AlphaFoldDB" id="A0AAV8SFX1"/>
<sequence>MVIKKLTKNWRNYRDQDLSLPTRDDEDFRPMDVHEQEELVRSLEKAQAHQSLIWRRVFAGLLSCYAAFLLYSIFRQATSPWELRYHAYFMEDIDSWMVVSADWVAVLTCSVAIIGLLRDSEYRRHYILYSCVAGLVLAVFWLHYMLRLPRFRWDVIWLPFGPISGAGICLYVDHLLTESSEEVRKLRGYMHTQISLTNKITLIQRGGRKR</sequence>
<gene>
    <name evidence="2" type="ORF">K2173_016225</name>
</gene>
<evidence type="ECO:0000313" key="3">
    <source>
        <dbReference type="Proteomes" id="UP001159364"/>
    </source>
</evidence>
<feature type="transmembrane region" description="Helical" evidence="1">
    <location>
        <begin position="126"/>
        <end position="144"/>
    </location>
</feature>
<name>A0AAV8SFX1_9ROSI</name>
<evidence type="ECO:0000313" key="2">
    <source>
        <dbReference type="EMBL" id="KAJ8751044.1"/>
    </source>
</evidence>
<accession>A0AAV8SFX1</accession>
<feature type="transmembrane region" description="Helical" evidence="1">
    <location>
        <begin position="95"/>
        <end position="117"/>
    </location>
</feature>
<proteinExistence type="predicted"/>
<keyword evidence="1" id="KW-0812">Transmembrane</keyword>
<protein>
    <submittedName>
        <fullName evidence="2">Uncharacterized protein</fullName>
    </submittedName>
</protein>
<keyword evidence="3" id="KW-1185">Reference proteome</keyword>
<dbReference type="Proteomes" id="UP001159364">
    <property type="component" value="Linkage Group LG11"/>
</dbReference>
<dbReference type="EMBL" id="JAIWQS010000011">
    <property type="protein sequence ID" value="KAJ8751044.1"/>
    <property type="molecule type" value="Genomic_DNA"/>
</dbReference>
<dbReference type="PANTHER" id="PTHR36784:SF1">
    <property type="entry name" value="HISTONE-LYSINE N-METHYLTRANSFERASE"/>
    <property type="match status" value="1"/>
</dbReference>
<feature type="transmembrane region" description="Helical" evidence="1">
    <location>
        <begin position="156"/>
        <end position="176"/>
    </location>
</feature>